<name>A0A0E9T997_ANGAN</name>
<accession>A0A0E9T997</accession>
<organism evidence="1">
    <name type="scientific">Anguilla anguilla</name>
    <name type="common">European freshwater eel</name>
    <name type="synonym">Muraena anguilla</name>
    <dbReference type="NCBI Taxonomy" id="7936"/>
    <lineage>
        <taxon>Eukaryota</taxon>
        <taxon>Metazoa</taxon>
        <taxon>Chordata</taxon>
        <taxon>Craniata</taxon>
        <taxon>Vertebrata</taxon>
        <taxon>Euteleostomi</taxon>
        <taxon>Actinopterygii</taxon>
        <taxon>Neopterygii</taxon>
        <taxon>Teleostei</taxon>
        <taxon>Anguilliformes</taxon>
        <taxon>Anguillidae</taxon>
        <taxon>Anguilla</taxon>
    </lineage>
</organism>
<dbReference type="AlphaFoldDB" id="A0A0E9T997"/>
<dbReference type="EMBL" id="GBXM01059269">
    <property type="protein sequence ID" value="JAH49308.1"/>
    <property type="molecule type" value="Transcribed_RNA"/>
</dbReference>
<reference evidence="1" key="2">
    <citation type="journal article" date="2015" name="Fish Shellfish Immunol.">
        <title>Early steps in the European eel (Anguilla anguilla)-Vibrio vulnificus interaction in the gills: Role of the RtxA13 toxin.</title>
        <authorList>
            <person name="Callol A."/>
            <person name="Pajuelo D."/>
            <person name="Ebbesson L."/>
            <person name="Teles M."/>
            <person name="MacKenzie S."/>
            <person name="Amaro C."/>
        </authorList>
    </citation>
    <scope>NUCLEOTIDE SEQUENCE</scope>
</reference>
<reference evidence="1" key="1">
    <citation type="submission" date="2014-11" db="EMBL/GenBank/DDBJ databases">
        <authorList>
            <person name="Amaro Gonzalez C."/>
        </authorList>
    </citation>
    <scope>NUCLEOTIDE SEQUENCE</scope>
</reference>
<evidence type="ECO:0000313" key="1">
    <source>
        <dbReference type="EMBL" id="JAH49308.1"/>
    </source>
</evidence>
<proteinExistence type="predicted"/>
<protein>
    <submittedName>
        <fullName evidence="1">Uncharacterized protein</fullName>
    </submittedName>
</protein>
<sequence length="34" mass="4298">MYLHYITLHYRHLADALYPERLTQLFYIRPLYVN</sequence>